<proteinExistence type="predicted"/>
<dbReference type="RefSeq" id="XP_012652962.1">
    <property type="nucleotide sequence ID" value="XM_012797508.1"/>
</dbReference>
<dbReference type="InParanoid" id="W7XAV2"/>
<name>W7XAV2_TETTS</name>
<accession>W7XAV2</accession>
<dbReference type="AlphaFoldDB" id="W7XAV2"/>
<reference evidence="2" key="1">
    <citation type="journal article" date="2006" name="PLoS Biol.">
        <title>Macronuclear genome sequence of the ciliate Tetrahymena thermophila, a model eukaryote.</title>
        <authorList>
            <person name="Eisen J.A."/>
            <person name="Coyne R.S."/>
            <person name="Wu M."/>
            <person name="Wu D."/>
            <person name="Thiagarajan M."/>
            <person name="Wortman J.R."/>
            <person name="Badger J.H."/>
            <person name="Ren Q."/>
            <person name="Amedeo P."/>
            <person name="Jones K.M."/>
            <person name="Tallon L.J."/>
            <person name="Delcher A.L."/>
            <person name="Salzberg S.L."/>
            <person name="Silva J.C."/>
            <person name="Haas B.J."/>
            <person name="Majoros W.H."/>
            <person name="Farzad M."/>
            <person name="Carlton J.M."/>
            <person name="Smith R.K. Jr."/>
            <person name="Garg J."/>
            <person name="Pearlman R.E."/>
            <person name="Karrer K.M."/>
            <person name="Sun L."/>
            <person name="Manning G."/>
            <person name="Elde N.C."/>
            <person name="Turkewitz A.P."/>
            <person name="Asai D.J."/>
            <person name="Wilkes D.E."/>
            <person name="Wang Y."/>
            <person name="Cai H."/>
            <person name="Collins K."/>
            <person name="Stewart B.A."/>
            <person name="Lee S.R."/>
            <person name="Wilamowska K."/>
            <person name="Weinberg Z."/>
            <person name="Ruzzo W.L."/>
            <person name="Wloga D."/>
            <person name="Gaertig J."/>
            <person name="Frankel J."/>
            <person name="Tsao C.-C."/>
            <person name="Gorovsky M.A."/>
            <person name="Keeling P.J."/>
            <person name="Waller R.F."/>
            <person name="Patron N.J."/>
            <person name="Cherry J.M."/>
            <person name="Stover N.A."/>
            <person name="Krieger C.J."/>
            <person name="del Toro C."/>
            <person name="Ryder H.F."/>
            <person name="Williamson S.C."/>
            <person name="Barbeau R.A."/>
            <person name="Hamilton E.P."/>
            <person name="Orias E."/>
        </authorList>
    </citation>
    <scope>NUCLEOTIDE SEQUENCE [LARGE SCALE GENOMIC DNA]</scope>
    <source>
        <strain evidence="2">SB210</strain>
    </source>
</reference>
<gene>
    <name evidence="1" type="ORF">TTHERM_000377291</name>
</gene>
<organism evidence="1 2">
    <name type="scientific">Tetrahymena thermophila (strain SB210)</name>
    <dbReference type="NCBI Taxonomy" id="312017"/>
    <lineage>
        <taxon>Eukaryota</taxon>
        <taxon>Sar</taxon>
        <taxon>Alveolata</taxon>
        <taxon>Ciliophora</taxon>
        <taxon>Intramacronucleata</taxon>
        <taxon>Oligohymenophorea</taxon>
        <taxon>Hymenostomatida</taxon>
        <taxon>Tetrahymenina</taxon>
        <taxon>Tetrahymenidae</taxon>
        <taxon>Tetrahymena</taxon>
    </lineage>
</organism>
<dbReference type="Proteomes" id="UP000009168">
    <property type="component" value="Unassembled WGS sequence"/>
</dbReference>
<protein>
    <submittedName>
        <fullName evidence="1">Uncharacterized protein</fullName>
    </submittedName>
</protein>
<evidence type="ECO:0000313" key="2">
    <source>
        <dbReference type="Proteomes" id="UP000009168"/>
    </source>
</evidence>
<keyword evidence="2" id="KW-1185">Reference proteome</keyword>
<dbReference type="GeneID" id="24438655"/>
<sequence length="136" mass="16522">MMTYFILYRTVPRQNNQKLTSQKRIYKKRIVKQLSNTYHLLNLQRNLKYLFNLQITKSQRAFLNKLKDQVILNNLIQRFIAHLIILKFQQMDQCKINQQKSCLSYILIFLKKKIKSLLFLIIKKIIFINLPKSFSR</sequence>
<evidence type="ECO:0000313" key="1">
    <source>
        <dbReference type="EMBL" id="EWS74477.1"/>
    </source>
</evidence>
<dbReference type="EMBL" id="GG662706">
    <property type="protein sequence ID" value="EWS74477.1"/>
    <property type="molecule type" value="Genomic_DNA"/>
</dbReference>
<dbReference type="KEGG" id="tet:TTHERM_000377291"/>